<name>A0A286GIN7_9PROT</name>
<dbReference type="RefSeq" id="WP_097279273.1">
    <property type="nucleotide sequence ID" value="NZ_OCNJ01000004.1"/>
</dbReference>
<keyword evidence="1" id="KW-0472">Membrane</keyword>
<feature type="transmembrane region" description="Helical" evidence="1">
    <location>
        <begin position="259"/>
        <end position="280"/>
    </location>
</feature>
<evidence type="ECO:0000259" key="2">
    <source>
        <dbReference type="Pfam" id="PF06724"/>
    </source>
</evidence>
<gene>
    <name evidence="3" type="ORF">SAMN05421508_104323</name>
</gene>
<feature type="domain" description="DUF1206" evidence="2">
    <location>
        <begin position="215"/>
        <end position="285"/>
    </location>
</feature>
<feature type="transmembrane region" description="Helical" evidence="1">
    <location>
        <begin position="167"/>
        <end position="191"/>
    </location>
</feature>
<organism evidence="3 4">
    <name type="scientific">Caenispirillum bisanense</name>
    <dbReference type="NCBI Taxonomy" id="414052"/>
    <lineage>
        <taxon>Bacteria</taxon>
        <taxon>Pseudomonadati</taxon>
        <taxon>Pseudomonadota</taxon>
        <taxon>Alphaproteobacteria</taxon>
        <taxon>Rhodospirillales</taxon>
        <taxon>Novispirillaceae</taxon>
        <taxon>Caenispirillum</taxon>
    </lineage>
</organism>
<keyword evidence="1" id="KW-1133">Transmembrane helix</keyword>
<dbReference type="InterPro" id="IPR009597">
    <property type="entry name" value="DUF1206"/>
</dbReference>
<evidence type="ECO:0000313" key="4">
    <source>
        <dbReference type="Proteomes" id="UP000219621"/>
    </source>
</evidence>
<keyword evidence="4" id="KW-1185">Reference proteome</keyword>
<dbReference type="Pfam" id="PF06724">
    <property type="entry name" value="DUF1206"/>
    <property type="match status" value="2"/>
</dbReference>
<evidence type="ECO:0000256" key="1">
    <source>
        <dbReference type="SAM" id="Phobius"/>
    </source>
</evidence>
<dbReference type="AlphaFoldDB" id="A0A286GIN7"/>
<feature type="transmembrane region" description="Helical" evidence="1">
    <location>
        <begin position="212"/>
        <end position="236"/>
    </location>
</feature>
<dbReference type="Proteomes" id="UP000219621">
    <property type="component" value="Unassembled WGS sequence"/>
</dbReference>
<keyword evidence="1" id="KW-0812">Transmembrane</keyword>
<dbReference type="OrthoDB" id="5702018at2"/>
<accession>A0A286GIN7</accession>
<reference evidence="3 4" key="1">
    <citation type="submission" date="2017-09" db="EMBL/GenBank/DDBJ databases">
        <authorList>
            <person name="Ehlers B."/>
            <person name="Leendertz F.H."/>
        </authorList>
    </citation>
    <scope>NUCLEOTIDE SEQUENCE [LARGE SCALE GENOMIC DNA]</scope>
    <source>
        <strain evidence="3 4">USBA 140</strain>
    </source>
</reference>
<feature type="domain" description="DUF1206" evidence="2">
    <location>
        <begin position="31"/>
        <end position="100"/>
    </location>
</feature>
<sequence>MANTARSTADAAGRKAEEGGRTGLVYAARGGYAARGIVYLVVGVLALMAAVRGFGGGGETTGARGAIQQIFSLPGGTWMVGAMAVGLFGFTLWRFVQGVADVDHHGADAKGLAVRAGMVGSGVVNGALAVYAASLVWTFAATMSGGGGGGAGGGSGGATAWLMGRTWGMWLIAAFGVVAWGVAVVLVIKAVKRKYRRNLDPRVAGEGWVDGIARFGLCAKALVLALIGSFLVLAGLSGDSSQAQQGLPAALTTLRQQPYGAWLLGLTAAGLVAFGIYGLVQARYRIIRQP</sequence>
<evidence type="ECO:0000313" key="3">
    <source>
        <dbReference type="EMBL" id="SOD95388.1"/>
    </source>
</evidence>
<dbReference type="EMBL" id="OCNJ01000004">
    <property type="protein sequence ID" value="SOD95388.1"/>
    <property type="molecule type" value="Genomic_DNA"/>
</dbReference>
<protein>
    <recommendedName>
        <fullName evidence="2">DUF1206 domain-containing protein</fullName>
    </recommendedName>
</protein>
<feature type="transmembrane region" description="Helical" evidence="1">
    <location>
        <begin position="75"/>
        <end position="96"/>
    </location>
</feature>
<proteinExistence type="predicted"/>
<feature type="transmembrane region" description="Helical" evidence="1">
    <location>
        <begin position="117"/>
        <end position="140"/>
    </location>
</feature>
<feature type="transmembrane region" description="Helical" evidence="1">
    <location>
        <begin position="37"/>
        <end position="55"/>
    </location>
</feature>